<keyword evidence="4" id="KW-0238">DNA-binding</keyword>
<dbReference type="FunFam" id="1.10.10.60:FF:000011">
    <property type="entry name" value="Myb transcription factor"/>
    <property type="match status" value="1"/>
</dbReference>
<dbReference type="PROSITE" id="PS00108">
    <property type="entry name" value="PROTEIN_KINASE_ST"/>
    <property type="match status" value="1"/>
</dbReference>
<reference evidence="11 12" key="1">
    <citation type="submission" date="2024-02" db="EMBL/GenBank/DDBJ databases">
        <title>High-quality chromosome-scale genome assembly of Pensacola bahiagrass (Paspalum notatum Flugge var. saurae).</title>
        <authorList>
            <person name="Vega J.M."/>
            <person name="Podio M."/>
            <person name="Orjuela J."/>
            <person name="Siena L.A."/>
            <person name="Pessino S.C."/>
            <person name="Combes M.C."/>
            <person name="Mariac C."/>
            <person name="Albertini E."/>
            <person name="Pupilli F."/>
            <person name="Ortiz J.P.A."/>
            <person name="Leblanc O."/>
        </authorList>
    </citation>
    <scope>NUCLEOTIDE SEQUENCE [LARGE SCALE GENOMIC DNA]</scope>
    <source>
        <strain evidence="11">R1</strain>
        <tissue evidence="11">Leaf</tissue>
    </source>
</reference>
<dbReference type="Gene3D" id="1.10.510.10">
    <property type="entry name" value="Transferase(Phosphotransferase) domain 1"/>
    <property type="match status" value="1"/>
</dbReference>
<dbReference type="InterPro" id="IPR000719">
    <property type="entry name" value="Prot_kinase_dom"/>
</dbReference>
<keyword evidence="2" id="KW-0677">Repeat</keyword>
<dbReference type="Proteomes" id="UP001341281">
    <property type="component" value="Chromosome 08"/>
</dbReference>
<feature type="domain" description="Protein kinase" evidence="8">
    <location>
        <begin position="94"/>
        <end position="418"/>
    </location>
</feature>
<evidence type="ECO:0000256" key="3">
    <source>
        <dbReference type="ARBA" id="ARBA00023015"/>
    </source>
</evidence>
<dbReference type="PANTHER" id="PTHR45707:SF71">
    <property type="entry name" value="PROTEIN KINASE DOMAIN-CONTAINING PROTEIN"/>
    <property type="match status" value="1"/>
</dbReference>
<dbReference type="Gene3D" id="3.30.200.20">
    <property type="entry name" value="Phosphorylase Kinase, domain 1"/>
    <property type="match status" value="1"/>
</dbReference>
<evidence type="ECO:0000256" key="6">
    <source>
        <dbReference type="ARBA" id="ARBA00023242"/>
    </source>
</evidence>
<keyword evidence="6" id="KW-0539">Nucleus</keyword>
<gene>
    <name evidence="11" type="ORF">U9M48_036993</name>
</gene>
<dbReference type="InterPro" id="IPR009057">
    <property type="entry name" value="Homeodomain-like_sf"/>
</dbReference>
<dbReference type="GO" id="GO:0004672">
    <property type="term" value="F:protein kinase activity"/>
    <property type="evidence" value="ECO:0007669"/>
    <property type="project" value="InterPro"/>
</dbReference>
<dbReference type="InterPro" id="IPR008271">
    <property type="entry name" value="Ser/Thr_kinase_AS"/>
</dbReference>
<dbReference type="Pfam" id="PF00249">
    <property type="entry name" value="Myb_DNA-binding"/>
    <property type="match status" value="1"/>
</dbReference>
<feature type="region of interest" description="Disordered" evidence="7">
    <location>
        <begin position="44"/>
        <end position="69"/>
    </location>
</feature>
<dbReference type="InterPro" id="IPR001005">
    <property type="entry name" value="SANT/Myb"/>
</dbReference>
<evidence type="ECO:0000259" key="8">
    <source>
        <dbReference type="PROSITE" id="PS50011"/>
    </source>
</evidence>
<evidence type="ECO:0000256" key="1">
    <source>
        <dbReference type="ARBA" id="ARBA00004123"/>
    </source>
</evidence>
<evidence type="ECO:0000259" key="9">
    <source>
        <dbReference type="PROSITE" id="PS50090"/>
    </source>
</evidence>
<dbReference type="SUPFAM" id="SSF46689">
    <property type="entry name" value="Homeodomain-like"/>
    <property type="match status" value="1"/>
</dbReference>
<dbReference type="PROSITE" id="PS50011">
    <property type="entry name" value="PROTEIN_KINASE_DOM"/>
    <property type="match status" value="1"/>
</dbReference>
<dbReference type="InterPro" id="IPR011009">
    <property type="entry name" value="Kinase-like_dom_sf"/>
</dbReference>
<dbReference type="CDD" id="cd00167">
    <property type="entry name" value="SANT"/>
    <property type="match status" value="1"/>
</dbReference>
<dbReference type="FunFam" id="1.10.510.10:FF:000870">
    <property type="entry name" value="OSJNBa0016N04.16-like protein"/>
    <property type="match status" value="1"/>
</dbReference>
<dbReference type="PROSITE" id="PS51294">
    <property type="entry name" value="HTH_MYB"/>
    <property type="match status" value="1"/>
</dbReference>
<keyword evidence="12" id="KW-1185">Reference proteome</keyword>
<dbReference type="Pfam" id="PF00069">
    <property type="entry name" value="Pkinase"/>
    <property type="match status" value="1"/>
</dbReference>
<evidence type="ECO:0000313" key="11">
    <source>
        <dbReference type="EMBL" id="WVZ90714.1"/>
    </source>
</evidence>
<dbReference type="SMART" id="SM00717">
    <property type="entry name" value="SANT"/>
    <property type="match status" value="1"/>
</dbReference>
<dbReference type="Gene3D" id="1.10.10.60">
    <property type="entry name" value="Homeodomain-like"/>
    <property type="match status" value="1"/>
</dbReference>
<keyword evidence="5" id="KW-0804">Transcription</keyword>
<name>A0AAQ3UK88_PASNO</name>
<dbReference type="GO" id="GO:0005524">
    <property type="term" value="F:ATP binding"/>
    <property type="evidence" value="ECO:0007669"/>
    <property type="project" value="InterPro"/>
</dbReference>
<evidence type="ECO:0000256" key="2">
    <source>
        <dbReference type="ARBA" id="ARBA00022737"/>
    </source>
</evidence>
<dbReference type="GO" id="GO:0005634">
    <property type="term" value="C:nucleus"/>
    <property type="evidence" value="ECO:0007669"/>
    <property type="project" value="UniProtKB-SubCell"/>
</dbReference>
<sequence length="483" mass="55786">MNPLQLGLQRQPAAAAGVPVTTCELGVWDKVTFYQLNYSSKNKTNMDGDKANSTKHKKLESILQDQSSEPQNLPLQDLKQITNDFCDERTWPRWFRLNNMFSMSTHFVYKALSVSVTGVLKNGDTIAVKKLTWTMSGIQDKQYENEVRHLMWLKHPNIVQLLGYCSETEKELVQHNGKYVYAEKSERLLCLEYLPKGSLCCHLSDESSGLDWNTRYNIIKGICYGLHYLHEEWQVSTPIIHRDLKPSNILLDDNMVPKIADFGLSRIFGELQTRTITENHYGTLGYMSPEYVDRGIITKGLDIFSLGVIIIEIITGNKLYPDRKSQEFIELVSKEYSFVYKCMANSITLFLIYDMVPQVLKNWGIRLEKICGYTSRESDCQQIRMCLEIGLLCVKLDRNERPTTQQIIEMLDEGHSQLQQEFRRGPWTVDEDLTLVHYVADHGEGRWNSVVRTAGLKRSGKSCRLRWLDYLRPVVKRSNFTVP</sequence>
<evidence type="ECO:0000256" key="4">
    <source>
        <dbReference type="ARBA" id="ARBA00023125"/>
    </source>
</evidence>
<evidence type="ECO:0000256" key="7">
    <source>
        <dbReference type="SAM" id="MobiDB-lite"/>
    </source>
</evidence>
<dbReference type="InterPro" id="IPR017930">
    <property type="entry name" value="Myb_dom"/>
</dbReference>
<comment type="subcellular location">
    <subcellularLocation>
        <location evidence="1">Nucleus</location>
    </subcellularLocation>
</comment>
<dbReference type="SMART" id="SM00220">
    <property type="entry name" value="S_TKc"/>
    <property type="match status" value="1"/>
</dbReference>
<dbReference type="SUPFAM" id="SSF56112">
    <property type="entry name" value="Protein kinase-like (PK-like)"/>
    <property type="match status" value="1"/>
</dbReference>
<organism evidence="11 12">
    <name type="scientific">Paspalum notatum var. saurae</name>
    <dbReference type="NCBI Taxonomy" id="547442"/>
    <lineage>
        <taxon>Eukaryota</taxon>
        <taxon>Viridiplantae</taxon>
        <taxon>Streptophyta</taxon>
        <taxon>Embryophyta</taxon>
        <taxon>Tracheophyta</taxon>
        <taxon>Spermatophyta</taxon>
        <taxon>Magnoliopsida</taxon>
        <taxon>Liliopsida</taxon>
        <taxon>Poales</taxon>
        <taxon>Poaceae</taxon>
        <taxon>PACMAD clade</taxon>
        <taxon>Panicoideae</taxon>
        <taxon>Andropogonodae</taxon>
        <taxon>Paspaleae</taxon>
        <taxon>Paspalinae</taxon>
        <taxon>Paspalum</taxon>
    </lineage>
</organism>
<dbReference type="PROSITE" id="PS50090">
    <property type="entry name" value="MYB_LIKE"/>
    <property type="match status" value="1"/>
</dbReference>
<proteinExistence type="predicted"/>
<dbReference type="AlphaFoldDB" id="A0AAQ3UK88"/>
<feature type="domain" description="HTH myb-type" evidence="10">
    <location>
        <begin position="419"/>
        <end position="475"/>
    </location>
</feature>
<dbReference type="EMBL" id="CP144752">
    <property type="protein sequence ID" value="WVZ90714.1"/>
    <property type="molecule type" value="Genomic_DNA"/>
</dbReference>
<feature type="domain" description="Myb-like" evidence="9">
    <location>
        <begin position="419"/>
        <end position="471"/>
    </location>
</feature>
<dbReference type="PANTHER" id="PTHR45707">
    <property type="entry name" value="C2 CALCIUM/LIPID-BINDING PLANT PHOSPHORIBOSYLTRANSFERASE FAMILY PROTEIN"/>
    <property type="match status" value="1"/>
</dbReference>
<evidence type="ECO:0000313" key="12">
    <source>
        <dbReference type="Proteomes" id="UP001341281"/>
    </source>
</evidence>
<evidence type="ECO:0008006" key="13">
    <source>
        <dbReference type="Google" id="ProtNLM"/>
    </source>
</evidence>
<evidence type="ECO:0000259" key="10">
    <source>
        <dbReference type="PROSITE" id="PS51294"/>
    </source>
</evidence>
<evidence type="ECO:0000256" key="5">
    <source>
        <dbReference type="ARBA" id="ARBA00023163"/>
    </source>
</evidence>
<accession>A0AAQ3UK88</accession>
<protein>
    <recommendedName>
        <fullName evidence="13">Protein kinase domain-containing protein</fullName>
    </recommendedName>
</protein>
<keyword evidence="3" id="KW-0805">Transcription regulation</keyword>
<dbReference type="GO" id="GO:0003677">
    <property type="term" value="F:DNA binding"/>
    <property type="evidence" value="ECO:0007669"/>
    <property type="project" value="UniProtKB-KW"/>
</dbReference>